<evidence type="ECO:0000256" key="1">
    <source>
        <dbReference type="ARBA" id="ARBA00023125"/>
    </source>
</evidence>
<comment type="caution">
    <text evidence="4">The sequence shown here is derived from an EMBL/GenBank/DDBJ whole genome shotgun (WGS) entry which is preliminary data.</text>
</comment>
<organism evidence="4 5">
    <name type="scientific">Catellatospora chokoriensis</name>
    <dbReference type="NCBI Taxonomy" id="310353"/>
    <lineage>
        <taxon>Bacteria</taxon>
        <taxon>Bacillati</taxon>
        <taxon>Actinomycetota</taxon>
        <taxon>Actinomycetes</taxon>
        <taxon>Micromonosporales</taxon>
        <taxon>Micromonosporaceae</taxon>
        <taxon>Catellatospora</taxon>
    </lineage>
</organism>
<proteinExistence type="predicted"/>
<dbReference type="PRINTS" id="PR00455">
    <property type="entry name" value="HTHTETR"/>
</dbReference>
<dbReference type="PROSITE" id="PS50977">
    <property type="entry name" value="HTH_TETR_2"/>
    <property type="match status" value="1"/>
</dbReference>
<dbReference type="EMBL" id="BONG01000001">
    <property type="protein sequence ID" value="GIF86829.1"/>
    <property type="molecule type" value="Genomic_DNA"/>
</dbReference>
<dbReference type="RefSeq" id="WP_191842210.1">
    <property type="nucleotide sequence ID" value="NZ_BAAALB010000004.1"/>
</dbReference>
<dbReference type="InterPro" id="IPR009057">
    <property type="entry name" value="Homeodomain-like_sf"/>
</dbReference>
<gene>
    <name evidence="4" type="ORF">Cch02nite_02730</name>
</gene>
<reference evidence="4 5" key="1">
    <citation type="submission" date="2021-01" db="EMBL/GenBank/DDBJ databases">
        <title>Whole genome shotgun sequence of Catellatospora chokoriensis NBRC 107358.</title>
        <authorList>
            <person name="Komaki H."/>
            <person name="Tamura T."/>
        </authorList>
    </citation>
    <scope>NUCLEOTIDE SEQUENCE [LARGE SCALE GENOMIC DNA]</scope>
    <source>
        <strain evidence="4 5">NBRC 107358</strain>
    </source>
</reference>
<evidence type="ECO:0000313" key="4">
    <source>
        <dbReference type="EMBL" id="GIF86829.1"/>
    </source>
</evidence>
<protein>
    <submittedName>
        <fullName evidence="4">TetR family transcriptional regulator</fullName>
    </submittedName>
</protein>
<name>A0A8J3K1H7_9ACTN</name>
<evidence type="ECO:0000259" key="3">
    <source>
        <dbReference type="PROSITE" id="PS50977"/>
    </source>
</evidence>
<dbReference type="PANTHER" id="PTHR30055">
    <property type="entry name" value="HTH-TYPE TRANSCRIPTIONAL REGULATOR RUTR"/>
    <property type="match status" value="1"/>
</dbReference>
<feature type="DNA-binding region" description="H-T-H motif" evidence="2">
    <location>
        <begin position="36"/>
        <end position="55"/>
    </location>
</feature>
<evidence type="ECO:0000313" key="5">
    <source>
        <dbReference type="Proteomes" id="UP000619293"/>
    </source>
</evidence>
<evidence type="ECO:0000256" key="2">
    <source>
        <dbReference type="PROSITE-ProRule" id="PRU00335"/>
    </source>
</evidence>
<dbReference type="Gene3D" id="1.10.357.10">
    <property type="entry name" value="Tetracycline Repressor, domain 2"/>
    <property type="match status" value="1"/>
</dbReference>
<keyword evidence="5" id="KW-1185">Reference proteome</keyword>
<dbReference type="GO" id="GO:0003700">
    <property type="term" value="F:DNA-binding transcription factor activity"/>
    <property type="evidence" value="ECO:0007669"/>
    <property type="project" value="TreeGrafter"/>
</dbReference>
<accession>A0A8J3K1H7</accession>
<dbReference type="GO" id="GO:0000976">
    <property type="term" value="F:transcription cis-regulatory region binding"/>
    <property type="evidence" value="ECO:0007669"/>
    <property type="project" value="TreeGrafter"/>
</dbReference>
<dbReference type="SUPFAM" id="SSF46689">
    <property type="entry name" value="Homeodomain-like"/>
    <property type="match status" value="1"/>
</dbReference>
<dbReference type="Pfam" id="PF00440">
    <property type="entry name" value="TetR_N"/>
    <property type="match status" value="1"/>
</dbReference>
<dbReference type="SUPFAM" id="SSF48498">
    <property type="entry name" value="Tetracyclin repressor-like, C-terminal domain"/>
    <property type="match status" value="1"/>
</dbReference>
<dbReference type="InterPro" id="IPR001647">
    <property type="entry name" value="HTH_TetR"/>
</dbReference>
<dbReference type="Pfam" id="PF17920">
    <property type="entry name" value="TetR_C_16"/>
    <property type="match status" value="1"/>
</dbReference>
<dbReference type="AlphaFoldDB" id="A0A8J3K1H7"/>
<dbReference type="InterPro" id="IPR050109">
    <property type="entry name" value="HTH-type_TetR-like_transc_reg"/>
</dbReference>
<dbReference type="InterPro" id="IPR036271">
    <property type="entry name" value="Tet_transcr_reg_TetR-rel_C_sf"/>
</dbReference>
<dbReference type="Proteomes" id="UP000619293">
    <property type="component" value="Unassembled WGS sequence"/>
</dbReference>
<dbReference type="InterPro" id="IPR041678">
    <property type="entry name" value="TetR_C_16"/>
</dbReference>
<feature type="domain" description="HTH tetR-type" evidence="3">
    <location>
        <begin position="13"/>
        <end position="73"/>
    </location>
</feature>
<dbReference type="Gene3D" id="1.10.10.60">
    <property type="entry name" value="Homeodomain-like"/>
    <property type="match status" value="1"/>
</dbReference>
<dbReference type="PANTHER" id="PTHR30055:SF235">
    <property type="entry name" value="TRANSCRIPTIONAL REGULATORY PROTEIN"/>
    <property type="match status" value="1"/>
</dbReference>
<keyword evidence="1 2" id="KW-0238">DNA-binding</keyword>
<sequence length="221" mass="23697">MKRSRTGRRPGNPDTREAILAAARELFAEKGFDAATMRAIAAAAEVDPALVHHYFGTKEQLFVATMQFPMDPRELIDKVVAGGADEAGVRLARLFVTVWDSPVGIVGVSVIRSAMTNEWTMRLFREFVTTQILRRVQAELKLDPAEAPLRASLVASQIGGLVLMRYIMKLEPLASLPADQVVAAVAPNLQHYITGDLGPTEVTGSGDRAAQATDAAGSAAA</sequence>